<dbReference type="Proteomes" id="UP001139477">
    <property type="component" value="Unassembled WGS sequence"/>
</dbReference>
<evidence type="ECO:0000313" key="1">
    <source>
        <dbReference type="EMBL" id="MCP1168310.1"/>
    </source>
</evidence>
<dbReference type="EMBL" id="JAMYXC010000110">
    <property type="protein sequence ID" value="MCP1168310.1"/>
    <property type="molecule type" value="Genomic_DNA"/>
</dbReference>
<organism evidence="1 2">
    <name type="scientific">Limimaricola litoreus</name>
    <dbReference type="NCBI Taxonomy" id="2955316"/>
    <lineage>
        <taxon>Bacteria</taxon>
        <taxon>Pseudomonadati</taxon>
        <taxon>Pseudomonadota</taxon>
        <taxon>Alphaproteobacteria</taxon>
        <taxon>Rhodobacterales</taxon>
        <taxon>Paracoccaceae</taxon>
        <taxon>Limimaricola</taxon>
    </lineage>
</organism>
<feature type="non-terminal residue" evidence="1">
    <location>
        <position position="98"/>
    </location>
</feature>
<dbReference type="AlphaFoldDB" id="A0A9X2FQQ6"/>
<accession>A0A9X2FQQ6</accession>
<dbReference type="RefSeq" id="WP_253331122.1">
    <property type="nucleotide sequence ID" value="NZ_JAMYXC010000110.1"/>
</dbReference>
<comment type="caution">
    <text evidence="1">The sequence shown here is derived from an EMBL/GenBank/DDBJ whole genome shotgun (WGS) entry which is preliminary data.</text>
</comment>
<keyword evidence="2" id="KW-1185">Reference proteome</keyword>
<gene>
    <name evidence="1" type="ORF">NHG85_07195</name>
</gene>
<reference evidence="1" key="1">
    <citation type="submission" date="2022-06" db="EMBL/GenBank/DDBJ databases">
        <title>Limimaricola sediminis sp. nov., isolated from an intertidal sediment.</title>
        <authorList>
            <person name="Shao X."/>
        </authorList>
    </citation>
    <scope>NUCLEOTIDE SEQUENCE</scope>
    <source>
        <strain evidence="1">ASW11-118</strain>
    </source>
</reference>
<proteinExistence type="predicted"/>
<name>A0A9X2FQQ6_9RHOB</name>
<evidence type="ECO:0000313" key="2">
    <source>
        <dbReference type="Proteomes" id="UP001139477"/>
    </source>
</evidence>
<protein>
    <submittedName>
        <fullName evidence="1">Uncharacterized protein</fullName>
    </submittedName>
</protein>
<sequence length="98" mass="10470">MDIRVHDAPESLPMRDAAEVAARLRRWVPLGGEIAQAWSTAGRVVEHGGRYPACQFDEAGLPLVQMRALIAELRPVLSSSGIVGWLGTPCAALGGLRP</sequence>